<proteinExistence type="inferred from homology"/>
<comment type="subcellular location">
    <subcellularLocation>
        <location evidence="7">Cell membrane</location>
        <topology evidence="7">Multi-pass membrane protein</topology>
    </subcellularLocation>
    <subcellularLocation>
        <location evidence="1">Membrane</location>
        <topology evidence="1">Multi-pass membrane protein</topology>
    </subcellularLocation>
</comment>
<dbReference type="PANTHER" id="PTHR47737:SF1">
    <property type="entry name" value="GLYCINE BETAINE_PROLINE BETAINE TRANSPORT SYSTEM PERMEASE PROTEIN PROW"/>
    <property type="match status" value="1"/>
</dbReference>
<comment type="caution">
    <text evidence="9">The sequence shown here is derived from an EMBL/GenBank/DDBJ whole genome shotgun (WGS) entry which is preliminary data.</text>
</comment>
<dbReference type="PANTHER" id="PTHR47737">
    <property type="entry name" value="GLYCINE BETAINE/PROLINE BETAINE TRANSPORT SYSTEM PERMEASE PROTEIN PROW"/>
    <property type="match status" value="1"/>
</dbReference>
<evidence type="ECO:0000256" key="1">
    <source>
        <dbReference type="ARBA" id="ARBA00004141"/>
    </source>
</evidence>
<dbReference type="InterPro" id="IPR000515">
    <property type="entry name" value="MetI-like"/>
</dbReference>
<keyword evidence="5 7" id="KW-1133">Transmembrane helix</keyword>
<reference evidence="9" key="1">
    <citation type="submission" date="2021-11" db="EMBL/GenBank/DDBJ databases">
        <title>Description of a new species Pelosinus isolated from the bottom sediments of Lake Baikal.</title>
        <authorList>
            <person name="Zakharyuk A."/>
        </authorList>
    </citation>
    <scope>NUCLEOTIDE SEQUENCE</scope>
    <source>
        <strain evidence="9">Bkl1</strain>
    </source>
</reference>
<evidence type="ECO:0000256" key="5">
    <source>
        <dbReference type="ARBA" id="ARBA00022989"/>
    </source>
</evidence>
<feature type="transmembrane region" description="Helical" evidence="7">
    <location>
        <begin position="214"/>
        <end position="239"/>
    </location>
</feature>
<name>A0ABS8I0M4_9FIRM</name>
<accession>A0ABS8I0M4</accession>
<keyword evidence="10" id="KW-1185">Reference proteome</keyword>
<dbReference type="EMBL" id="JAJHJB010000062">
    <property type="protein sequence ID" value="MCC5468374.1"/>
    <property type="molecule type" value="Genomic_DNA"/>
</dbReference>
<feature type="transmembrane region" description="Helical" evidence="7">
    <location>
        <begin position="91"/>
        <end position="113"/>
    </location>
</feature>
<dbReference type="Gene3D" id="1.10.3720.10">
    <property type="entry name" value="MetI-like"/>
    <property type="match status" value="1"/>
</dbReference>
<dbReference type="SUPFAM" id="SSF161098">
    <property type="entry name" value="MetI-like"/>
    <property type="match status" value="1"/>
</dbReference>
<protein>
    <submittedName>
        <fullName evidence="9">Proline/glycine betaine ABC transporter permease</fullName>
    </submittedName>
</protein>
<organism evidence="9 10">
    <name type="scientific">Pelosinus baikalensis</name>
    <dbReference type="NCBI Taxonomy" id="2892015"/>
    <lineage>
        <taxon>Bacteria</taxon>
        <taxon>Bacillati</taxon>
        <taxon>Bacillota</taxon>
        <taxon>Negativicutes</taxon>
        <taxon>Selenomonadales</taxon>
        <taxon>Sporomusaceae</taxon>
        <taxon>Pelosinus</taxon>
    </lineage>
</organism>
<evidence type="ECO:0000256" key="4">
    <source>
        <dbReference type="ARBA" id="ARBA00022692"/>
    </source>
</evidence>
<dbReference type="CDD" id="cd06261">
    <property type="entry name" value="TM_PBP2"/>
    <property type="match status" value="1"/>
</dbReference>
<comment type="similarity">
    <text evidence="7">Belongs to the binding-protein-dependent transport system permease family.</text>
</comment>
<keyword evidence="3" id="KW-1003">Cell membrane</keyword>
<feature type="transmembrane region" description="Helical" evidence="7">
    <location>
        <begin position="67"/>
        <end position="85"/>
    </location>
</feature>
<gene>
    <name evidence="9" type="ORF">LMF89_23850</name>
</gene>
<dbReference type="Pfam" id="PF00528">
    <property type="entry name" value="BPD_transp_1"/>
    <property type="match status" value="1"/>
</dbReference>
<evidence type="ECO:0000259" key="8">
    <source>
        <dbReference type="PROSITE" id="PS50928"/>
    </source>
</evidence>
<evidence type="ECO:0000256" key="3">
    <source>
        <dbReference type="ARBA" id="ARBA00022475"/>
    </source>
</evidence>
<dbReference type="InterPro" id="IPR035906">
    <property type="entry name" value="MetI-like_sf"/>
</dbReference>
<feature type="transmembrane region" description="Helical" evidence="7">
    <location>
        <begin position="42"/>
        <end position="60"/>
    </location>
</feature>
<keyword evidence="6 7" id="KW-0472">Membrane</keyword>
<evidence type="ECO:0000256" key="7">
    <source>
        <dbReference type="RuleBase" id="RU363032"/>
    </source>
</evidence>
<dbReference type="PROSITE" id="PS50928">
    <property type="entry name" value="ABC_TM1"/>
    <property type="match status" value="1"/>
</dbReference>
<keyword evidence="2 7" id="KW-0813">Transport</keyword>
<evidence type="ECO:0000256" key="6">
    <source>
        <dbReference type="ARBA" id="ARBA00023136"/>
    </source>
</evidence>
<dbReference type="Proteomes" id="UP001165492">
    <property type="component" value="Unassembled WGS sequence"/>
</dbReference>
<evidence type="ECO:0000313" key="9">
    <source>
        <dbReference type="EMBL" id="MCC5468374.1"/>
    </source>
</evidence>
<dbReference type="RefSeq" id="WP_229537246.1">
    <property type="nucleotide sequence ID" value="NZ_JAJHJB010000062.1"/>
</dbReference>
<feature type="domain" description="ABC transmembrane type-1" evidence="8">
    <location>
        <begin position="87"/>
        <end position="266"/>
    </location>
</feature>
<feature type="transmembrane region" description="Helical" evidence="7">
    <location>
        <begin position="134"/>
        <end position="159"/>
    </location>
</feature>
<keyword evidence="4 7" id="KW-0812">Transmembrane</keyword>
<evidence type="ECO:0000256" key="2">
    <source>
        <dbReference type="ARBA" id="ARBA00022448"/>
    </source>
</evidence>
<evidence type="ECO:0000313" key="10">
    <source>
        <dbReference type="Proteomes" id="UP001165492"/>
    </source>
</evidence>
<feature type="transmembrane region" description="Helical" evidence="7">
    <location>
        <begin position="251"/>
        <end position="270"/>
    </location>
</feature>
<sequence>MYRLPLGQWVNQGVEWLLKNFGNAFDAFTKSVTNITDSIRNGAGLIPWFVIIIIFALLAWRAKGWRLALGTTAGLAVIYNLELWLPFLDTLILMLIASVVSLIIGIPLGIFAARSDRFHKILSPLLDFMQTMPSFVYLIPALMFFNLGTVSAVFATVIFSMPPVIRLTDLGIRQVPIDLVEVGEAFGSSSYQMLWKIQLPLAMPTIMAGINQTMMLSLSMVVISAMIGAQGLGAGVLAGISQMDIGKGFEYGLAVVILAMILDSLSQGVARNSRGTK</sequence>